<evidence type="ECO:0000313" key="3">
    <source>
        <dbReference type="Proteomes" id="UP000054272"/>
    </source>
</evidence>
<sequence length="43" mass="4873">MKPSLKAERGGAPRVTACGSCWKRRTKKMKMSSSRKSRTMRNS</sequence>
<reference evidence="2 3" key="1">
    <citation type="submission" date="2015-01" db="EMBL/GenBank/DDBJ databases">
        <title>The Genome Sequence of Cryptococcus gattii EJB2.</title>
        <authorList>
            <consortium name="The Broad Institute Genomics Platform"/>
            <person name="Cuomo C."/>
            <person name="Litvintseva A."/>
            <person name="Chen Y."/>
            <person name="Heitman J."/>
            <person name="Sun S."/>
            <person name="Springer D."/>
            <person name="Dromer F."/>
            <person name="Young S."/>
            <person name="Zeng Q."/>
            <person name="Gargeya S."/>
            <person name="Abouelleil A."/>
            <person name="Alvarado L."/>
            <person name="Chapman S.B."/>
            <person name="Gainer-Dewar J."/>
            <person name="Goldberg J."/>
            <person name="Griggs A."/>
            <person name="Gujja S."/>
            <person name="Hansen M."/>
            <person name="Howarth C."/>
            <person name="Imamovic A."/>
            <person name="Larimer J."/>
            <person name="Murphy C."/>
            <person name="Naylor J."/>
            <person name="Pearson M."/>
            <person name="Priest M."/>
            <person name="Roberts A."/>
            <person name="Saif S."/>
            <person name="Shea T."/>
            <person name="Sykes S."/>
            <person name="Wortman J."/>
            <person name="Nusbaum C."/>
            <person name="Birren B."/>
        </authorList>
    </citation>
    <scope>NUCLEOTIDE SEQUENCE [LARGE SCALE GENOMIC DNA]</scope>
    <source>
        <strain evidence="2 3">EJB2</strain>
    </source>
</reference>
<gene>
    <name evidence="2" type="ORF">I306_06573</name>
</gene>
<protein>
    <submittedName>
        <fullName evidence="2">Uncharacterized protein</fullName>
    </submittedName>
</protein>
<keyword evidence="3" id="KW-1185">Reference proteome</keyword>
<name>A0ABR5BLD7_9TREE</name>
<accession>A0ABR5BLD7</accession>
<proteinExistence type="predicted"/>
<evidence type="ECO:0000313" key="2">
    <source>
        <dbReference type="EMBL" id="KIR76452.1"/>
    </source>
</evidence>
<organism evidence="2 3">
    <name type="scientific">Cryptococcus gattii EJB2</name>
    <dbReference type="NCBI Taxonomy" id="1296103"/>
    <lineage>
        <taxon>Eukaryota</taxon>
        <taxon>Fungi</taxon>
        <taxon>Dikarya</taxon>
        <taxon>Basidiomycota</taxon>
        <taxon>Agaricomycotina</taxon>
        <taxon>Tremellomycetes</taxon>
        <taxon>Tremellales</taxon>
        <taxon>Cryptococcaceae</taxon>
        <taxon>Cryptococcus</taxon>
        <taxon>Cryptococcus gattii species complex</taxon>
    </lineage>
</organism>
<dbReference type="Proteomes" id="UP000054272">
    <property type="component" value="Unassembled WGS sequence"/>
</dbReference>
<evidence type="ECO:0000256" key="1">
    <source>
        <dbReference type="SAM" id="MobiDB-lite"/>
    </source>
</evidence>
<dbReference type="EMBL" id="KN848794">
    <property type="protein sequence ID" value="KIR76452.1"/>
    <property type="molecule type" value="Genomic_DNA"/>
</dbReference>
<feature type="region of interest" description="Disordered" evidence="1">
    <location>
        <begin position="24"/>
        <end position="43"/>
    </location>
</feature>